<dbReference type="AlphaFoldDB" id="A0A1S2NC80"/>
<name>A0A1S2NC80_9BURK</name>
<accession>A0A1S2NC80</accession>
<dbReference type="Proteomes" id="UP000180246">
    <property type="component" value="Unassembled WGS sequence"/>
</dbReference>
<gene>
    <name evidence="1" type="ORF">LO55_5035</name>
</gene>
<protein>
    <submittedName>
        <fullName evidence="1">Uncharacterized protein</fullName>
    </submittedName>
</protein>
<reference evidence="1 2" key="1">
    <citation type="submission" date="2014-10" db="EMBL/GenBank/DDBJ databases">
        <authorList>
            <person name="Seo M.-J."/>
            <person name="Seok Y.J."/>
            <person name="Cha I.-T."/>
        </authorList>
    </citation>
    <scope>NUCLEOTIDE SEQUENCE [LARGE SCALE GENOMIC DNA]</scope>
    <source>
        <strain evidence="1 2">NEU</strain>
    </source>
</reference>
<sequence length="33" mass="3892">MLPSLFFGRSPSGGAWWFYIMFWRGRIGLKVRA</sequence>
<organism evidence="1 2">
    <name type="scientific">Massilia timonae</name>
    <dbReference type="NCBI Taxonomy" id="47229"/>
    <lineage>
        <taxon>Bacteria</taxon>
        <taxon>Pseudomonadati</taxon>
        <taxon>Pseudomonadota</taxon>
        <taxon>Betaproteobacteria</taxon>
        <taxon>Burkholderiales</taxon>
        <taxon>Oxalobacteraceae</taxon>
        <taxon>Telluria group</taxon>
        <taxon>Massilia</taxon>
    </lineage>
</organism>
<comment type="caution">
    <text evidence="1">The sequence shown here is derived from an EMBL/GenBank/DDBJ whole genome shotgun (WGS) entry which is preliminary data.</text>
</comment>
<evidence type="ECO:0000313" key="2">
    <source>
        <dbReference type="Proteomes" id="UP000180246"/>
    </source>
</evidence>
<proteinExistence type="predicted"/>
<dbReference type="EMBL" id="JRYB01000001">
    <property type="protein sequence ID" value="OIJ42668.1"/>
    <property type="molecule type" value="Genomic_DNA"/>
</dbReference>
<evidence type="ECO:0000313" key="1">
    <source>
        <dbReference type="EMBL" id="OIJ42668.1"/>
    </source>
</evidence>